<feature type="repeat" description="RCC1" evidence="1">
    <location>
        <begin position="209"/>
        <end position="264"/>
    </location>
</feature>
<evidence type="ECO:0000313" key="3">
    <source>
        <dbReference type="Proteomes" id="UP000309340"/>
    </source>
</evidence>
<dbReference type="PANTHER" id="PTHR45982">
    <property type="entry name" value="REGULATOR OF CHROMOSOME CONDENSATION"/>
    <property type="match status" value="1"/>
</dbReference>
<dbReference type="Proteomes" id="UP000309340">
    <property type="component" value="Unassembled WGS sequence"/>
</dbReference>
<dbReference type="InterPro" id="IPR000408">
    <property type="entry name" value="Reg_chr_condens"/>
</dbReference>
<dbReference type="InterPro" id="IPR051553">
    <property type="entry name" value="Ran_GTPase-activating"/>
</dbReference>
<dbReference type="AlphaFoldDB" id="A0A4U0XFQ8"/>
<accession>A0A4U0XFQ8</accession>
<name>A0A4U0XFQ8_9PEZI</name>
<evidence type="ECO:0008006" key="4">
    <source>
        <dbReference type="Google" id="ProtNLM"/>
    </source>
</evidence>
<evidence type="ECO:0000313" key="2">
    <source>
        <dbReference type="EMBL" id="TKA74776.1"/>
    </source>
</evidence>
<gene>
    <name evidence="2" type="ORF">B0A55_03865</name>
</gene>
<sequence>MATSQSGSPGHSTILCAGLNAHSQLQEDTTDDIHKLRPIELPSDRREGVDVLFSGWSNTVLQSGNRIWSQGFQKLDATITANENGIYTHSAFGDHNGLLGLMSPSGDVTLVAPGPESGTSTLQPTSTDSSPQISHIALTGTDRIAITFRQAPNGRLCHVAEFENLEKFLSWYRDPSDAESYPDKHHMLPGRPKQLLGNMLSFLLLMEGGEVYSWGDARYQSLGRAVVGEGATAAGKPGVVEALGGLKIVKVATGGWLSAAVSEDHALYLWGAASEPGCEGSIKCLQEAGAGEVALVGLPAEAHSEPLDVVDRTADFTPLAPIVTASSV</sequence>
<dbReference type="Pfam" id="PF00415">
    <property type="entry name" value="RCC1"/>
    <property type="match status" value="1"/>
</dbReference>
<protein>
    <recommendedName>
        <fullName evidence="4">RCC1/BLIP-II</fullName>
    </recommendedName>
</protein>
<dbReference type="PANTHER" id="PTHR45982:SF1">
    <property type="entry name" value="REGULATOR OF CHROMOSOME CONDENSATION"/>
    <property type="match status" value="1"/>
</dbReference>
<dbReference type="SUPFAM" id="SSF50985">
    <property type="entry name" value="RCC1/BLIP-II"/>
    <property type="match status" value="1"/>
</dbReference>
<keyword evidence="3" id="KW-1185">Reference proteome</keyword>
<evidence type="ECO:0000256" key="1">
    <source>
        <dbReference type="PROSITE-ProRule" id="PRU00235"/>
    </source>
</evidence>
<dbReference type="InterPro" id="IPR009091">
    <property type="entry name" value="RCC1/BLIP-II"/>
</dbReference>
<dbReference type="EMBL" id="NAJQ01000214">
    <property type="protein sequence ID" value="TKA74776.1"/>
    <property type="molecule type" value="Genomic_DNA"/>
</dbReference>
<organism evidence="2 3">
    <name type="scientific">Friedmanniomyces simplex</name>
    <dbReference type="NCBI Taxonomy" id="329884"/>
    <lineage>
        <taxon>Eukaryota</taxon>
        <taxon>Fungi</taxon>
        <taxon>Dikarya</taxon>
        <taxon>Ascomycota</taxon>
        <taxon>Pezizomycotina</taxon>
        <taxon>Dothideomycetes</taxon>
        <taxon>Dothideomycetidae</taxon>
        <taxon>Mycosphaerellales</taxon>
        <taxon>Teratosphaeriaceae</taxon>
        <taxon>Friedmanniomyces</taxon>
    </lineage>
</organism>
<dbReference type="PROSITE" id="PS50012">
    <property type="entry name" value="RCC1_3"/>
    <property type="match status" value="1"/>
</dbReference>
<comment type="caution">
    <text evidence="2">The sequence shown here is derived from an EMBL/GenBank/DDBJ whole genome shotgun (WGS) entry which is preliminary data.</text>
</comment>
<reference evidence="2 3" key="1">
    <citation type="submission" date="2017-03" db="EMBL/GenBank/DDBJ databases">
        <title>Genomes of endolithic fungi from Antarctica.</title>
        <authorList>
            <person name="Coleine C."/>
            <person name="Masonjones S."/>
            <person name="Stajich J.E."/>
        </authorList>
    </citation>
    <scope>NUCLEOTIDE SEQUENCE [LARGE SCALE GENOMIC DNA]</scope>
    <source>
        <strain evidence="2 3">CCFEE 5184</strain>
    </source>
</reference>
<dbReference type="Gene3D" id="2.130.10.30">
    <property type="entry name" value="Regulator of chromosome condensation 1/beta-lactamase-inhibitor protein II"/>
    <property type="match status" value="1"/>
</dbReference>
<proteinExistence type="predicted"/>
<dbReference type="STRING" id="329884.A0A4U0XFQ8"/>
<dbReference type="OrthoDB" id="5370059at2759"/>